<accession>A0A9P8E541</accession>
<dbReference type="Pfam" id="PF00636">
    <property type="entry name" value="Ribonuclease_3"/>
    <property type="match status" value="1"/>
</dbReference>
<dbReference type="CDD" id="cd00593">
    <property type="entry name" value="RIBOc"/>
    <property type="match status" value="1"/>
</dbReference>
<protein>
    <recommendedName>
        <fullName evidence="1">RNase III domain-containing protein</fullName>
    </recommendedName>
</protein>
<dbReference type="InterPro" id="IPR000999">
    <property type="entry name" value="RNase_III_dom"/>
</dbReference>
<dbReference type="GO" id="GO:0006396">
    <property type="term" value="P:RNA processing"/>
    <property type="evidence" value="ECO:0007669"/>
    <property type="project" value="InterPro"/>
</dbReference>
<proteinExistence type="predicted"/>
<dbReference type="InterPro" id="IPR036389">
    <property type="entry name" value="RNase_III_sf"/>
</dbReference>
<dbReference type="AlphaFoldDB" id="A0A9P8E541"/>
<dbReference type="SUPFAM" id="SSF69065">
    <property type="entry name" value="RNase III domain-like"/>
    <property type="match status" value="1"/>
</dbReference>
<dbReference type="Proteomes" id="UP000779574">
    <property type="component" value="Unassembled WGS sequence"/>
</dbReference>
<dbReference type="GO" id="GO:0004525">
    <property type="term" value="F:ribonuclease III activity"/>
    <property type="evidence" value="ECO:0007669"/>
    <property type="project" value="InterPro"/>
</dbReference>
<reference evidence="2" key="1">
    <citation type="journal article" date="2021" name="J Fungi (Basel)">
        <title>Virulence traits and population genomics of the black yeast Aureobasidium melanogenum.</title>
        <authorList>
            <person name="Cernosa A."/>
            <person name="Sun X."/>
            <person name="Gostincar C."/>
            <person name="Fang C."/>
            <person name="Gunde-Cimerman N."/>
            <person name="Song Z."/>
        </authorList>
    </citation>
    <scope>NUCLEOTIDE SEQUENCE</scope>
    <source>
        <strain evidence="2">EXF-9911</strain>
    </source>
</reference>
<dbReference type="PROSITE" id="PS50142">
    <property type="entry name" value="RNASE_3_2"/>
    <property type="match status" value="1"/>
</dbReference>
<feature type="domain" description="RNase III" evidence="1">
    <location>
        <begin position="10"/>
        <end position="138"/>
    </location>
</feature>
<evidence type="ECO:0000313" key="3">
    <source>
        <dbReference type="Proteomes" id="UP000779574"/>
    </source>
</evidence>
<name>A0A9P8E541_AURME</name>
<evidence type="ECO:0000313" key="2">
    <source>
        <dbReference type="EMBL" id="KAG9680772.1"/>
    </source>
</evidence>
<organism evidence="2 3">
    <name type="scientific">Aureobasidium melanogenum</name>
    <name type="common">Aureobasidium pullulans var. melanogenum</name>
    <dbReference type="NCBI Taxonomy" id="46634"/>
    <lineage>
        <taxon>Eukaryota</taxon>
        <taxon>Fungi</taxon>
        <taxon>Dikarya</taxon>
        <taxon>Ascomycota</taxon>
        <taxon>Pezizomycotina</taxon>
        <taxon>Dothideomycetes</taxon>
        <taxon>Dothideomycetidae</taxon>
        <taxon>Dothideales</taxon>
        <taxon>Saccotheciaceae</taxon>
        <taxon>Aureobasidium</taxon>
    </lineage>
</organism>
<feature type="non-terminal residue" evidence="2">
    <location>
        <position position="1"/>
    </location>
</feature>
<reference evidence="2" key="2">
    <citation type="submission" date="2021-08" db="EMBL/GenBank/DDBJ databases">
        <authorList>
            <person name="Gostincar C."/>
            <person name="Sun X."/>
            <person name="Song Z."/>
            <person name="Gunde-Cimerman N."/>
        </authorList>
    </citation>
    <scope>NUCLEOTIDE SEQUENCE</scope>
    <source>
        <strain evidence="2">EXF-9911</strain>
    </source>
</reference>
<dbReference type="Gene3D" id="1.10.1520.10">
    <property type="entry name" value="Ribonuclease III domain"/>
    <property type="match status" value="1"/>
</dbReference>
<evidence type="ECO:0000259" key="1">
    <source>
        <dbReference type="PROSITE" id="PS50142"/>
    </source>
</evidence>
<dbReference type="EMBL" id="JAHFXF010000941">
    <property type="protein sequence ID" value="KAG9680772.1"/>
    <property type="molecule type" value="Genomic_DNA"/>
</dbReference>
<dbReference type="SMART" id="SM00535">
    <property type="entry name" value="RIBOc"/>
    <property type="match status" value="1"/>
</dbReference>
<sequence>MSSIQYQFKLERAEALIGYRLQKPEEGYLWEALQVAGSGQYRIADRLVYDGNKRLAIVGDTAMALAIARPWYEKDDTLGDWDSKRQRLLSNNNLARIAHETGFVECMVVNPRNPVQASTKLAANLVEAVIGAVWIDSNESIVAVRQAMEALGLFTTTKSPGMILSSPFRMCPDPPANTYDM</sequence>
<gene>
    <name evidence="2" type="ORF">KCU76_g14940</name>
</gene>
<comment type="caution">
    <text evidence="2">The sequence shown here is derived from an EMBL/GenBank/DDBJ whole genome shotgun (WGS) entry which is preliminary data.</text>
</comment>
<dbReference type="OrthoDB" id="67027at2759"/>